<dbReference type="GO" id="GO:0005694">
    <property type="term" value="C:chromosome"/>
    <property type="evidence" value="ECO:0007669"/>
    <property type="project" value="UniProtKB-SubCell"/>
</dbReference>
<dbReference type="GO" id="GO:0008270">
    <property type="term" value="F:zinc ion binding"/>
    <property type="evidence" value="ECO:0007669"/>
    <property type="project" value="UniProtKB-KW"/>
</dbReference>
<keyword evidence="5" id="KW-0227">DNA damage</keyword>
<proteinExistence type="inferred from homology"/>
<dbReference type="GO" id="GO:0006283">
    <property type="term" value="P:transcription-coupled nucleotide-excision repair"/>
    <property type="evidence" value="ECO:0007669"/>
    <property type="project" value="TreeGrafter"/>
</dbReference>
<keyword evidence="3" id="KW-0158">Chromosome</keyword>
<evidence type="ECO:0000256" key="8">
    <source>
        <dbReference type="ARBA" id="ARBA00023054"/>
    </source>
</evidence>
<feature type="domain" description="UV-stimulated scaffold protein A C-terminal" evidence="11">
    <location>
        <begin position="432"/>
        <end position="542"/>
    </location>
</feature>
<dbReference type="GO" id="GO:0000993">
    <property type="term" value="F:RNA polymerase II complex binding"/>
    <property type="evidence" value="ECO:0007669"/>
    <property type="project" value="TreeGrafter"/>
</dbReference>
<evidence type="ECO:0000259" key="11">
    <source>
        <dbReference type="Pfam" id="PF09740"/>
    </source>
</evidence>
<evidence type="ECO:0000313" key="13">
    <source>
        <dbReference type="Proteomes" id="UP001150907"/>
    </source>
</evidence>
<evidence type="ECO:0000256" key="6">
    <source>
        <dbReference type="ARBA" id="ARBA00022771"/>
    </source>
</evidence>
<dbReference type="PANTHER" id="PTHR28670">
    <property type="entry name" value="UV-STIMULATED SCAFFOLD PROTEIN A"/>
    <property type="match status" value="1"/>
</dbReference>
<reference evidence="12" key="1">
    <citation type="submission" date="2022-07" db="EMBL/GenBank/DDBJ databases">
        <title>Phylogenomic reconstructions and comparative analyses of Kickxellomycotina fungi.</title>
        <authorList>
            <person name="Reynolds N.K."/>
            <person name="Stajich J.E."/>
            <person name="Barry K."/>
            <person name="Grigoriev I.V."/>
            <person name="Crous P."/>
            <person name="Smith M.E."/>
        </authorList>
    </citation>
    <scope>NUCLEOTIDE SEQUENCE</scope>
    <source>
        <strain evidence="12">IMI 214461</strain>
    </source>
</reference>
<keyword evidence="4" id="KW-0479">Metal-binding</keyword>
<comment type="similarity">
    <text evidence="2">Belongs to the UVSSA family.</text>
</comment>
<feature type="region of interest" description="Disordered" evidence="10">
    <location>
        <begin position="596"/>
        <end position="647"/>
    </location>
</feature>
<dbReference type="InterPro" id="IPR049408">
    <property type="entry name" value="UVSSA_N_a-solenoid_rpt"/>
</dbReference>
<dbReference type="Proteomes" id="UP001150907">
    <property type="component" value="Unassembled WGS sequence"/>
</dbReference>
<keyword evidence="9" id="KW-0234">DNA repair</keyword>
<evidence type="ECO:0000256" key="2">
    <source>
        <dbReference type="ARBA" id="ARBA00009240"/>
    </source>
</evidence>
<dbReference type="OrthoDB" id="5594015at2759"/>
<evidence type="ECO:0000256" key="3">
    <source>
        <dbReference type="ARBA" id="ARBA00022454"/>
    </source>
</evidence>
<evidence type="ECO:0000256" key="10">
    <source>
        <dbReference type="SAM" id="MobiDB-lite"/>
    </source>
</evidence>
<evidence type="ECO:0000256" key="7">
    <source>
        <dbReference type="ARBA" id="ARBA00022833"/>
    </source>
</evidence>
<dbReference type="Pfam" id="PF09740">
    <property type="entry name" value="DUF2043"/>
    <property type="match status" value="1"/>
</dbReference>
<dbReference type="InterPro" id="IPR018610">
    <property type="entry name" value="UVSSA"/>
</dbReference>
<dbReference type="InterPro" id="IPR049431">
    <property type="entry name" value="UVSSA_C"/>
</dbReference>
<accession>A0A9W8EHX2</accession>
<keyword evidence="13" id="KW-1185">Reference proteome</keyword>
<feature type="region of interest" description="Disordered" evidence="10">
    <location>
        <begin position="538"/>
        <end position="570"/>
    </location>
</feature>
<evidence type="ECO:0000256" key="9">
    <source>
        <dbReference type="ARBA" id="ARBA00023204"/>
    </source>
</evidence>
<evidence type="ECO:0000256" key="5">
    <source>
        <dbReference type="ARBA" id="ARBA00022763"/>
    </source>
</evidence>
<name>A0A9W8EHX2_9FUNG</name>
<comment type="caution">
    <text evidence="12">The sequence shown here is derived from an EMBL/GenBank/DDBJ whole genome shotgun (WGS) entry which is preliminary data.</text>
</comment>
<organism evidence="12 13">
    <name type="scientific">Coemansia thaxteri</name>
    <dbReference type="NCBI Taxonomy" id="2663907"/>
    <lineage>
        <taxon>Eukaryota</taxon>
        <taxon>Fungi</taxon>
        <taxon>Fungi incertae sedis</taxon>
        <taxon>Zoopagomycota</taxon>
        <taxon>Kickxellomycotina</taxon>
        <taxon>Kickxellomycetes</taxon>
        <taxon>Kickxellales</taxon>
        <taxon>Kickxellaceae</taxon>
        <taxon>Coemansia</taxon>
    </lineage>
</organism>
<keyword evidence="8" id="KW-0175">Coiled coil</keyword>
<dbReference type="EMBL" id="JANBQF010000393">
    <property type="protein sequence ID" value="KAJ2001556.1"/>
    <property type="molecule type" value="Genomic_DNA"/>
</dbReference>
<comment type="subcellular location">
    <subcellularLocation>
        <location evidence="1">Chromosome</location>
    </subcellularLocation>
</comment>
<dbReference type="Pfam" id="PF20867">
    <property type="entry name" value="UVSSA_N"/>
    <property type="match status" value="1"/>
</dbReference>
<sequence>MSLEALVSELTETGLGTLNALKLRELKNVCKSGNGAHVASVFQTLLKALNKEHAQIRISSLQAINELFRRSHKFRLLAIGELPQILALTFGAYQKPLPRPLSQSAKLKVLATELLYAWVEIYGMAYQRLVFAFRFLRYLERVDFKIAAKTFRRRDPALVKRLRIVGEENKHEYMLRSMIAVRNDYMATRPAIEEALHALNACFGILMPEVADFLGDLCHANASDDDADVEEIMAVMAVNRHAINFDVNPNHPIDTEENSANAAVFDTIRDYLRLCVKRYQPRLELWMTRLARIDSGVDSDLGGLVESIRKLKDRVVDMAPKCADLGVDLSYLSHSNGNFSDESDDEFEAVPLDFHRSHNSGRKQMAIDSKKARRRKAHPVFSLLGEAGLEADPTYTRLGQLHSPVSHTLPASEFDTSNADRHTPVEERLLQTAPVVAFGPDLMYWDQNTINANRSGLEIRHRFLGSAREDPVLSGEAADSLRQRAIYYSDVMSRRGGAQSAEQQEIRACRAPLSSGRLCPRRDLIKCPLHGLVIDRDETGRPQGGFVEAKGEEEEIPNDPDPTALAGNDVIAPRPSTIATAESINDLEWRDVAALISRKHPPPSMSLRAQQPKRQKKAPPGEPSALIDTRKQNSTSLNRLQRVLRKR</sequence>
<protein>
    <recommendedName>
        <fullName evidence="11">UV-stimulated scaffold protein A C-terminal domain-containing protein</fullName>
    </recommendedName>
</protein>
<dbReference type="AlphaFoldDB" id="A0A9W8EHX2"/>
<dbReference type="PANTHER" id="PTHR28670:SF1">
    <property type="entry name" value="UV-STIMULATED SCAFFOLD PROTEIN A"/>
    <property type="match status" value="1"/>
</dbReference>
<keyword evidence="7" id="KW-0862">Zinc</keyword>
<evidence type="ECO:0000256" key="4">
    <source>
        <dbReference type="ARBA" id="ARBA00022723"/>
    </source>
</evidence>
<evidence type="ECO:0000313" key="12">
    <source>
        <dbReference type="EMBL" id="KAJ2001556.1"/>
    </source>
</evidence>
<keyword evidence="6" id="KW-0863">Zinc-finger</keyword>
<gene>
    <name evidence="12" type="ORF">H4R26_004075</name>
</gene>
<dbReference type="GO" id="GO:0009411">
    <property type="term" value="P:response to UV"/>
    <property type="evidence" value="ECO:0007669"/>
    <property type="project" value="InterPro"/>
</dbReference>
<evidence type="ECO:0000256" key="1">
    <source>
        <dbReference type="ARBA" id="ARBA00004286"/>
    </source>
</evidence>